<dbReference type="AlphaFoldDB" id="X1HTW7"/>
<name>X1HTW7_9ZZZZ</name>
<sequence>SISFCDTDGEPDFFLRGLTDNTVDSLCQVRRDGADKADTKCCGDE</sequence>
<reference evidence="1" key="1">
    <citation type="journal article" date="2014" name="Front. Microbiol.">
        <title>High frequency of phylogenetically diverse reductive dehalogenase-homologous genes in deep subseafloor sedimentary metagenomes.</title>
        <authorList>
            <person name="Kawai M."/>
            <person name="Futagami T."/>
            <person name="Toyoda A."/>
            <person name="Takaki Y."/>
            <person name="Nishi S."/>
            <person name="Hori S."/>
            <person name="Arai W."/>
            <person name="Tsubouchi T."/>
            <person name="Morono Y."/>
            <person name="Uchiyama I."/>
            <person name="Ito T."/>
            <person name="Fujiyama A."/>
            <person name="Inagaki F."/>
            <person name="Takami H."/>
        </authorList>
    </citation>
    <scope>NUCLEOTIDE SEQUENCE</scope>
    <source>
        <strain evidence="1">Expedition CK06-06</strain>
    </source>
</reference>
<gene>
    <name evidence="1" type="ORF">S03H2_45681</name>
</gene>
<accession>X1HTW7</accession>
<dbReference type="EMBL" id="BARU01028636">
    <property type="protein sequence ID" value="GAH72922.1"/>
    <property type="molecule type" value="Genomic_DNA"/>
</dbReference>
<organism evidence="1">
    <name type="scientific">marine sediment metagenome</name>
    <dbReference type="NCBI Taxonomy" id="412755"/>
    <lineage>
        <taxon>unclassified sequences</taxon>
        <taxon>metagenomes</taxon>
        <taxon>ecological metagenomes</taxon>
    </lineage>
</organism>
<proteinExistence type="predicted"/>
<feature type="non-terminal residue" evidence="1">
    <location>
        <position position="1"/>
    </location>
</feature>
<evidence type="ECO:0000313" key="1">
    <source>
        <dbReference type="EMBL" id="GAH72922.1"/>
    </source>
</evidence>
<protein>
    <submittedName>
        <fullName evidence="1">Uncharacterized protein</fullName>
    </submittedName>
</protein>
<comment type="caution">
    <text evidence="1">The sequence shown here is derived from an EMBL/GenBank/DDBJ whole genome shotgun (WGS) entry which is preliminary data.</text>
</comment>